<dbReference type="Pfam" id="PF00583">
    <property type="entry name" value="Acetyltransf_1"/>
    <property type="match status" value="1"/>
</dbReference>
<evidence type="ECO:0000259" key="1">
    <source>
        <dbReference type="PROSITE" id="PS51186"/>
    </source>
</evidence>
<proteinExistence type="predicted"/>
<evidence type="ECO:0000313" key="3">
    <source>
        <dbReference type="Proteomes" id="UP000606653"/>
    </source>
</evidence>
<name>A0ABQ2L6B9_9BACL</name>
<keyword evidence="3" id="KW-1185">Reference proteome</keyword>
<dbReference type="PROSITE" id="PS51186">
    <property type="entry name" value="GNAT"/>
    <property type="match status" value="1"/>
</dbReference>
<feature type="domain" description="N-acetyltransferase" evidence="1">
    <location>
        <begin position="20"/>
        <end position="203"/>
    </location>
</feature>
<gene>
    <name evidence="2" type="ORF">GCM10010969_30960</name>
</gene>
<dbReference type="Gene3D" id="3.40.630.30">
    <property type="match status" value="1"/>
</dbReference>
<accession>A0ABQ2L6B9</accession>
<dbReference type="EMBL" id="BMLN01000009">
    <property type="protein sequence ID" value="GGO05030.1"/>
    <property type="molecule type" value="Genomic_DNA"/>
</dbReference>
<comment type="caution">
    <text evidence="2">The sequence shown here is derived from an EMBL/GenBank/DDBJ whole genome shotgun (WGS) entry which is preliminary data.</text>
</comment>
<dbReference type="RefSeq" id="WP_018978082.1">
    <property type="nucleotide sequence ID" value="NZ_BMLN01000009.1"/>
</dbReference>
<sequence length="203" mass="23430">MRTKESPVLVCQPAGYEHKTALRQLLELYKYDFTEFDPEDVNESGMYESRDLDAYWNEPGRYPFLLRADGKLAGFALIRLIEKGEGNSESRRREKHCLQAEQESAFQTEQTHKSLQETASQYEMVEFFIMKKYRGCGVGRQAACELFRQFPGRWKLGVMEENAPALSFWRSVIGSCESAVDLIETRETDWDGPVLRFESQGSV</sequence>
<protein>
    <recommendedName>
        <fullName evidence="1">N-acetyltransferase domain-containing protein</fullName>
    </recommendedName>
</protein>
<dbReference type="InterPro" id="IPR016181">
    <property type="entry name" value="Acyl_CoA_acyltransferase"/>
</dbReference>
<dbReference type="SUPFAM" id="SSF55729">
    <property type="entry name" value="Acyl-CoA N-acyltransferases (Nat)"/>
    <property type="match status" value="1"/>
</dbReference>
<dbReference type="Proteomes" id="UP000606653">
    <property type="component" value="Unassembled WGS sequence"/>
</dbReference>
<organism evidence="2 3">
    <name type="scientific">Saccharibacillus kuerlensis</name>
    <dbReference type="NCBI Taxonomy" id="459527"/>
    <lineage>
        <taxon>Bacteria</taxon>
        <taxon>Bacillati</taxon>
        <taxon>Bacillota</taxon>
        <taxon>Bacilli</taxon>
        <taxon>Bacillales</taxon>
        <taxon>Paenibacillaceae</taxon>
        <taxon>Saccharibacillus</taxon>
    </lineage>
</organism>
<evidence type="ECO:0000313" key="2">
    <source>
        <dbReference type="EMBL" id="GGO05030.1"/>
    </source>
</evidence>
<reference evidence="3" key="1">
    <citation type="journal article" date="2019" name="Int. J. Syst. Evol. Microbiol.">
        <title>The Global Catalogue of Microorganisms (GCM) 10K type strain sequencing project: providing services to taxonomists for standard genome sequencing and annotation.</title>
        <authorList>
            <consortium name="The Broad Institute Genomics Platform"/>
            <consortium name="The Broad Institute Genome Sequencing Center for Infectious Disease"/>
            <person name="Wu L."/>
            <person name="Ma J."/>
        </authorList>
    </citation>
    <scope>NUCLEOTIDE SEQUENCE [LARGE SCALE GENOMIC DNA]</scope>
    <source>
        <strain evidence="3">CGMCC 1.6964</strain>
    </source>
</reference>
<dbReference type="InterPro" id="IPR000182">
    <property type="entry name" value="GNAT_dom"/>
</dbReference>